<dbReference type="STRING" id="314608.KT99_03964"/>
<dbReference type="InterPro" id="IPR000551">
    <property type="entry name" value="MerR-type_HTH_dom"/>
</dbReference>
<keyword evidence="14" id="KW-1185">Reference proteome</keyword>
<gene>
    <name evidence="13" type="ORF">KT99_03964</name>
</gene>
<evidence type="ECO:0000256" key="5">
    <source>
        <dbReference type="ARBA" id="ARBA00022914"/>
    </source>
</evidence>
<evidence type="ECO:0000256" key="8">
    <source>
        <dbReference type="ARBA" id="ARBA00023159"/>
    </source>
</evidence>
<dbReference type="Proteomes" id="UP000005839">
    <property type="component" value="Unassembled WGS sequence"/>
</dbReference>
<dbReference type="AlphaFoldDB" id="A9D1W0"/>
<evidence type="ECO:0000256" key="7">
    <source>
        <dbReference type="ARBA" id="ARBA00023125"/>
    </source>
</evidence>
<evidence type="ECO:0000256" key="4">
    <source>
        <dbReference type="ARBA" id="ARBA00022723"/>
    </source>
</evidence>
<dbReference type="Gene3D" id="1.10.1660.10">
    <property type="match status" value="1"/>
</dbReference>
<dbReference type="GO" id="GO:0046689">
    <property type="term" value="P:response to mercury ion"/>
    <property type="evidence" value="ECO:0007669"/>
    <property type="project" value="UniProtKB-KW"/>
</dbReference>
<evidence type="ECO:0000259" key="12">
    <source>
        <dbReference type="PROSITE" id="PS50937"/>
    </source>
</evidence>
<evidence type="ECO:0000256" key="1">
    <source>
        <dbReference type="ARBA" id="ARBA00017146"/>
    </source>
</evidence>
<dbReference type="PANTHER" id="PTHR30204:SF69">
    <property type="entry name" value="MERR-FAMILY TRANSCRIPTIONAL REGULATOR"/>
    <property type="match status" value="1"/>
</dbReference>
<dbReference type="CDD" id="cd04783">
    <property type="entry name" value="HTH_MerR1"/>
    <property type="match status" value="1"/>
</dbReference>
<dbReference type="PROSITE" id="PS00552">
    <property type="entry name" value="HTH_MERR_1"/>
    <property type="match status" value="1"/>
</dbReference>
<evidence type="ECO:0000256" key="6">
    <source>
        <dbReference type="ARBA" id="ARBA00023015"/>
    </source>
</evidence>
<keyword evidence="5" id="KW-0476">Mercury</keyword>
<feature type="coiled-coil region" evidence="11">
    <location>
        <begin position="111"/>
        <end position="138"/>
    </location>
</feature>
<dbReference type="PRINTS" id="PR00040">
    <property type="entry name" value="HTHMERR"/>
</dbReference>
<dbReference type="InterPro" id="IPR011794">
    <property type="entry name" value="MerR"/>
</dbReference>
<name>A9D1W0_9GAMM</name>
<evidence type="ECO:0000313" key="13">
    <source>
        <dbReference type="EMBL" id="EDQ01726.1"/>
    </source>
</evidence>
<evidence type="ECO:0000256" key="10">
    <source>
        <dbReference type="ARBA" id="ARBA00024874"/>
    </source>
</evidence>
<evidence type="ECO:0000256" key="11">
    <source>
        <dbReference type="SAM" id="Coils"/>
    </source>
</evidence>
<dbReference type="InterPro" id="IPR047057">
    <property type="entry name" value="MerR_fam"/>
</dbReference>
<dbReference type="EMBL" id="ABIC01000007">
    <property type="protein sequence ID" value="EDQ01726.1"/>
    <property type="molecule type" value="Genomic_DNA"/>
</dbReference>
<dbReference type="SUPFAM" id="SSF46955">
    <property type="entry name" value="Putative DNA-binding domain"/>
    <property type="match status" value="1"/>
</dbReference>
<keyword evidence="6" id="KW-0805">Transcription regulation</keyword>
<keyword evidence="8" id="KW-0010">Activator</keyword>
<comment type="caution">
    <text evidence="13">The sequence shown here is derived from an EMBL/GenBank/DDBJ whole genome shotgun (WGS) entry which is preliminary data.</text>
</comment>
<feature type="domain" description="HTH merR-type" evidence="12">
    <location>
        <begin position="23"/>
        <end position="92"/>
    </location>
</feature>
<dbReference type="InterPro" id="IPR009061">
    <property type="entry name" value="DNA-bd_dom_put_sf"/>
</dbReference>
<evidence type="ECO:0000256" key="3">
    <source>
        <dbReference type="ARBA" id="ARBA00022491"/>
    </source>
</evidence>
<sequence>MLEPDADLGIMTSTCPRPSRGHMFTIGQLAKAAEVNVETVRYYERQGLIKQPAKPVQGYRRYPKDALLRLMFIRRAQRLGFTLNEIASLISLSAGHCSDIQLLAEKKLLAVRTKIDDLQRLEHSLANLVDECRHNSDESCCPIISSLVPEHSSS</sequence>
<dbReference type="SMART" id="SM00422">
    <property type="entry name" value="HTH_MERR"/>
    <property type="match status" value="1"/>
</dbReference>
<comment type="function">
    <text evidence="10">Mediates the mercuric-dependent induction of mercury resistance operon. In the absence of mercury MerR represses transcription by binding tightly to the mer operator region; when mercury is present the dimeric complex binds a single ion and becomes a potent transcriptional activator, while remaining bound to the mer site.</text>
</comment>
<accession>A9D1W0</accession>
<evidence type="ECO:0000313" key="14">
    <source>
        <dbReference type="Proteomes" id="UP000005839"/>
    </source>
</evidence>
<reference evidence="13 14" key="1">
    <citation type="submission" date="2007-10" db="EMBL/GenBank/DDBJ databases">
        <authorList>
            <person name="Yayanos A."/>
            <person name="Ferriera S."/>
            <person name="Johnson J."/>
            <person name="Kravitz S."/>
            <person name="Halpern A."/>
            <person name="Remington K."/>
            <person name="Beeson K."/>
            <person name="Tran B."/>
            <person name="Rogers Y.-H."/>
            <person name="Friedman R."/>
            <person name="Venter J.C."/>
        </authorList>
    </citation>
    <scope>NUCLEOTIDE SEQUENCE [LARGE SCALE GENOMIC DNA]</scope>
    <source>
        <strain evidence="13 14">KT99</strain>
    </source>
</reference>
<keyword evidence="3" id="KW-0678">Repressor</keyword>
<evidence type="ECO:0000256" key="9">
    <source>
        <dbReference type="ARBA" id="ARBA00023163"/>
    </source>
</evidence>
<dbReference type="GO" id="GO:0003677">
    <property type="term" value="F:DNA binding"/>
    <property type="evidence" value="ECO:0007669"/>
    <property type="project" value="UniProtKB-KW"/>
</dbReference>
<evidence type="ECO:0000256" key="2">
    <source>
        <dbReference type="ARBA" id="ARBA00022466"/>
    </source>
</evidence>
<dbReference type="PROSITE" id="PS50937">
    <property type="entry name" value="HTH_MERR_2"/>
    <property type="match status" value="1"/>
</dbReference>
<keyword evidence="11" id="KW-0175">Coiled coil</keyword>
<dbReference type="GO" id="GO:0003700">
    <property type="term" value="F:DNA-binding transcription factor activity"/>
    <property type="evidence" value="ECO:0007669"/>
    <property type="project" value="InterPro"/>
</dbReference>
<dbReference type="PANTHER" id="PTHR30204">
    <property type="entry name" value="REDOX-CYCLING DRUG-SENSING TRANSCRIPTIONAL ACTIVATOR SOXR"/>
    <property type="match status" value="1"/>
</dbReference>
<dbReference type="Pfam" id="PF13411">
    <property type="entry name" value="MerR_1"/>
    <property type="match status" value="1"/>
</dbReference>
<dbReference type="NCBIfam" id="TIGR02051">
    <property type="entry name" value="MerR"/>
    <property type="match status" value="1"/>
</dbReference>
<keyword evidence="9" id="KW-0804">Transcription</keyword>
<organism evidence="13 14">
    <name type="scientific">Shewanella benthica KT99</name>
    <dbReference type="NCBI Taxonomy" id="314608"/>
    <lineage>
        <taxon>Bacteria</taxon>
        <taxon>Pseudomonadati</taxon>
        <taxon>Pseudomonadota</taxon>
        <taxon>Gammaproteobacteria</taxon>
        <taxon>Alteromonadales</taxon>
        <taxon>Shewanellaceae</taxon>
        <taxon>Shewanella</taxon>
    </lineage>
</organism>
<proteinExistence type="predicted"/>
<keyword evidence="4" id="KW-0479">Metal-binding</keyword>
<dbReference type="GO" id="GO:0045340">
    <property type="term" value="F:mercury ion binding"/>
    <property type="evidence" value="ECO:0007669"/>
    <property type="project" value="InterPro"/>
</dbReference>
<keyword evidence="2" id="KW-0475">Mercuric resistance</keyword>
<protein>
    <recommendedName>
        <fullName evidence="1">Mercuric resistance operon regulatory protein</fullName>
    </recommendedName>
</protein>
<keyword evidence="7" id="KW-0238">DNA-binding</keyword>